<name>A0A9D4SKS9_DERFA</name>
<protein>
    <submittedName>
        <fullName evidence="3">Uncharacterized protein</fullName>
    </submittedName>
</protein>
<sequence>MPINQKSYTTTTTATINSENNKRKKINIQNIAGTISSPSFVLTVITMFTLILFLTMIASISLLTSINNNNKPSNAKHSDKLYGLSSKGLFTNNNNNNGGGGGNSDSSSSIPIYGYQSRHSILDSYPNSGSGYTSTMNNGQQTYSPYLMPISNYYTGSSSTVSATITRSPSSPYQYTHYYTQAENNMPSSSIQDQKVLKTPNSIINNIKMANLTNDADETATAAAEDRLAKQLQLALLYNQLLALQQYRTALYGSTAGSGLTGYSGYQYGFPNTISSLYNYLAGQDMNLELSPTTSASSSIASSSTGGSNTGSGETKNTGSATNGKEVQEDLPSLSDETQLQALSSLLSYRQQLASMYGGGMYGSGLGSSYGTGPGSSLSSLYGGGLGKGGFGYPSTLYGSSYGSIGGNSMGGSSFSSLYGSAMPTGVGGIMSSLAGGLSSLTGGSGFGTGSGGSGGGGGGLGVLNSLGTMLFG</sequence>
<feature type="transmembrane region" description="Helical" evidence="2">
    <location>
        <begin position="40"/>
        <end position="63"/>
    </location>
</feature>
<comment type="caution">
    <text evidence="3">The sequence shown here is derived from an EMBL/GenBank/DDBJ whole genome shotgun (WGS) entry which is preliminary data.</text>
</comment>
<accession>A0A9D4SKS9</accession>
<keyword evidence="2" id="KW-0472">Membrane</keyword>
<keyword evidence="2" id="KW-1133">Transmembrane helix</keyword>
<evidence type="ECO:0000313" key="3">
    <source>
        <dbReference type="EMBL" id="KAH7645066.1"/>
    </source>
</evidence>
<proteinExistence type="predicted"/>
<keyword evidence="2" id="KW-0812">Transmembrane</keyword>
<reference evidence="3" key="1">
    <citation type="submission" date="2020-06" db="EMBL/GenBank/DDBJ databases">
        <authorList>
            <person name="Ji K."/>
            <person name="Li J."/>
        </authorList>
    </citation>
    <scope>NUCLEOTIDE SEQUENCE</scope>
    <source>
        <strain evidence="3">JKM2019</strain>
        <tissue evidence="3">Whole body</tissue>
    </source>
</reference>
<reference evidence="3" key="2">
    <citation type="journal article" date="2021" name="World Allergy Organ. J.">
        <title>Chromosome-level assembly of Dermatophagoides farinae genome and transcriptome reveals two novel allergens Der f 37 and Der f 39.</title>
        <authorList>
            <person name="Chen J."/>
            <person name="Cai Z."/>
            <person name="Fan D."/>
            <person name="Hu J."/>
            <person name="Hou Y."/>
            <person name="He Y."/>
            <person name="Zhang Z."/>
            <person name="Zhao Z."/>
            <person name="Gao P."/>
            <person name="Hu W."/>
            <person name="Sun J."/>
            <person name="Li J."/>
            <person name="Ji K."/>
        </authorList>
    </citation>
    <scope>NUCLEOTIDE SEQUENCE</scope>
    <source>
        <strain evidence="3">JKM2019</strain>
    </source>
</reference>
<evidence type="ECO:0000256" key="2">
    <source>
        <dbReference type="SAM" id="Phobius"/>
    </source>
</evidence>
<dbReference type="AlphaFoldDB" id="A0A9D4SKS9"/>
<organism evidence="3">
    <name type="scientific">Dermatophagoides farinae</name>
    <name type="common">American house dust mite</name>
    <dbReference type="NCBI Taxonomy" id="6954"/>
    <lineage>
        <taxon>Eukaryota</taxon>
        <taxon>Metazoa</taxon>
        <taxon>Ecdysozoa</taxon>
        <taxon>Arthropoda</taxon>
        <taxon>Chelicerata</taxon>
        <taxon>Arachnida</taxon>
        <taxon>Acari</taxon>
        <taxon>Acariformes</taxon>
        <taxon>Sarcoptiformes</taxon>
        <taxon>Astigmata</taxon>
        <taxon>Psoroptidia</taxon>
        <taxon>Analgoidea</taxon>
        <taxon>Pyroglyphidae</taxon>
        <taxon>Dermatophagoidinae</taxon>
        <taxon>Dermatophagoides</taxon>
    </lineage>
</organism>
<dbReference type="EMBL" id="SDOV01000001">
    <property type="protein sequence ID" value="KAH7645066.1"/>
    <property type="molecule type" value="Genomic_DNA"/>
</dbReference>
<dbReference type="Proteomes" id="UP000828236">
    <property type="component" value="Unassembled WGS sequence"/>
</dbReference>
<feature type="region of interest" description="Disordered" evidence="1">
    <location>
        <begin position="292"/>
        <end position="335"/>
    </location>
</feature>
<gene>
    <name evidence="3" type="ORF">HUG17_0604</name>
</gene>
<feature type="compositionally biased region" description="Low complexity" evidence="1">
    <location>
        <begin position="292"/>
        <end position="320"/>
    </location>
</feature>
<evidence type="ECO:0000256" key="1">
    <source>
        <dbReference type="SAM" id="MobiDB-lite"/>
    </source>
</evidence>